<dbReference type="RefSeq" id="WP_131006990.1">
    <property type="nucleotide sequence ID" value="NZ_BFAX01000002.1"/>
</dbReference>
<dbReference type="Gene3D" id="1.10.569.10">
    <property type="entry name" value="Aldehyde Ferredoxin Oxidoreductase Protein, subunit A, domain 2"/>
    <property type="match status" value="1"/>
</dbReference>
<keyword evidence="8" id="KW-0560">Oxidoreductase</keyword>
<protein>
    <submittedName>
        <fullName evidence="8">Glyceraldehyde-3-phosphate dehydrogenase (Ferredoxin)</fullName>
        <ecNumber evidence="8">1.2.7.6</ecNumber>
    </submittedName>
</protein>
<dbReference type="Pfam" id="PF02730">
    <property type="entry name" value="AFOR_N"/>
    <property type="match status" value="1"/>
</dbReference>
<dbReference type="Gene3D" id="3.60.9.10">
    <property type="entry name" value="Aldehyde ferredoxin oxidoreductase, N-terminal domain"/>
    <property type="match status" value="1"/>
</dbReference>
<dbReference type="InterPro" id="IPR051919">
    <property type="entry name" value="W-dependent_AOR"/>
</dbReference>
<evidence type="ECO:0000256" key="5">
    <source>
        <dbReference type="ARBA" id="ARBA00023004"/>
    </source>
</evidence>
<evidence type="ECO:0000256" key="6">
    <source>
        <dbReference type="ARBA" id="ARBA00023014"/>
    </source>
</evidence>
<dbReference type="InterPro" id="IPR036503">
    <property type="entry name" value="Ald_Fedxn_OxRdtase_N_sf"/>
</dbReference>
<dbReference type="InterPro" id="IPR036021">
    <property type="entry name" value="Tungsten_al_ferr_oxy-like_C"/>
</dbReference>
<dbReference type="GO" id="GO:0046872">
    <property type="term" value="F:metal ion binding"/>
    <property type="evidence" value="ECO:0007669"/>
    <property type="project" value="UniProtKB-KW"/>
</dbReference>
<feature type="domain" description="Aldehyde ferredoxin oxidoreductase N-terminal" evidence="7">
    <location>
        <begin position="1"/>
        <end position="206"/>
    </location>
</feature>
<evidence type="ECO:0000256" key="1">
    <source>
        <dbReference type="ARBA" id="ARBA00001966"/>
    </source>
</evidence>
<evidence type="ECO:0000256" key="4">
    <source>
        <dbReference type="ARBA" id="ARBA00022723"/>
    </source>
</evidence>
<proteinExistence type="inferred from homology"/>
<evidence type="ECO:0000259" key="7">
    <source>
        <dbReference type="SMART" id="SM00790"/>
    </source>
</evidence>
<comment type="cofactor">
    <cofactor evidence="1">
        <name>[4Fe-4S] cluster</name>
        <dbReference type="ChEBI" id="CHEBI:49883"/>
    </cofactor>
</comment>
<dbReference type="OrthoDB" id="84495at2157"/>
<dbReference type="InterPro" id="IPR013984">
    <property type="entry name" value="Ald_Fedxn_OxRdtase_dom2"/>
</dbReference>
<evidence type="ECO:0000256" key="3">
    <source>
        <dbReference type="ARBA" id="ARBA00022485"/>
    </source>
</evidence>
<keyword evidence="4" id="KW-0479">Metal-binding</keyword>
<reference evidence="8 9" key="1">
    <citation type="journal article" date="2019" name="Int. J. Syst. Evol. Microbiol.">
        <title>Methanofervidicoccus abyssi gen. nov., sp. nov., a hydrogenotrophic methanogen, isolated from a hydrothermal vent chimney in the Mid-Cayman Spreading Center, the Caribbean Sea.</title>
        <authorList>
            <person name="Sakai S."/>
            <person name="Takaki Y."/>
            <person name="Miyazaki M."/>
            <person name="Ogawara M."/>
            <person name="Yanagawa K."/>
            <person name="Miyazaki J."/>
            <person name="Takai K."/>
        </authorList>
    </citation>
    <scope>NUCLEOTIDE SEQUENCE [LARGE SCALE GENOMIC DNA]</scope>
    <source>
        <strain evidence="8 9">HHB</strain>
    </source>
</reference>
<sequence length="637" mass="73956">MNIIIDVKNKKYDTVKGDFFPLSWGIYIHHKYETWKYPPYHEKNILTFGRGALPIIGGNRLIFTFRSPLWDGFHFSAMGGAGYTLKFTGLKNVAIIGRCDKPSLLVIEGDGESVKIDFIDMESYLEEYTNIYHLNEYILERFSEKNYRALIVGPAGINTNMGAIFSQTVKDGKLLEGSEDWAGRGGPGSVLFRAHNILGIVYYGDKDSIKEELKKERELGRKLRKIVEEYYNKPYMKVVLENTKKYRYNEETNTGGTFGNNYLYLLDTTPIFNWRMPYIPKHIRMEFHKKILKYFVEKFNREAIEPRNWTTCGEPCPVQCKKYRKGLKVDYEPYEAGGPLLGIFDIYVTDKVVHTIDSLGFDAIECGNLIAWVFELLHVGLLKPEEVGIDKPVFDISQYRSEEDILKNSQYNGELAVKLAEIVAFNKNEMGKILALGIRKASKILNEMFNGRLENNKTFKRFNDYGVYVPFGDEGGITPTMYWAIGNFMPYLIQGRYLTYYKSGVFVEPEELARLSVERVIEEITLDNLGICRFHRRWCAPLLDTLVREATGEDIKRVSYKLIKDIWIYNKKLGGYPPYIESQRIKDLIVSGAEEFGNEKWASYFEVEGEYKLKEYIRKVLDEYCRLLGIDWRLENR</sequence>
<comment type="caution">
    <text evidence="8">The sequence shown here is derived from an EMBL/GenBank/DDBJ whole genome shotgun (WGS) entry which is preliminary data.</text>
</comment>
<dbReference type="PANTHER" id="PTHR30038">
    <property type="entry name" value="ALDEHYDE FERREDOXIN OXIDOREDUCTASE"/>
    <property type="match status" value="1"/>
</dbReference>
<accession>A0A401HPM6</accession>
<dbReference type="Pfam" id="PF01314">
    <property type="entry name" value="AFOR_C"/>
    <property type="match status" value="1"/>
</dbReference>
<evidence type="ECO:0000313" key="9">
    <source>
        <dbReference type="Proteomes" id="UP000290527"/>
    </source>
</evidence>
<keyword evidence="3" id="KW-0004">4Fe-4S</keyword>
<keyword evidence="5" id="KW-0408">Iron</keyword>
<name>A0A401HPM6_9EURY</name>
<dbReference type="InterPro" id="IPR013983">
    <property type="entry name" value="Ald_Fedxn_OxRdtase_N"/>
</dbReference>
<dbReference type="GO" id="GO:0051539">
    <property type="term" value="F:4 iron, 4 sulfur cluster binding"/>
    <property type="evidence" value="ECO:0007669"/>
    <property type="project" value="UniProtKB-KW"/>
</dbReference>
<dbReference type="Proteomes" id="UP000290527">
    <property type="component" value="Unassembled WGS sequence"/>
</dbReference>
<keyword evidence="6" id="KW-0411">Iron-sulfur</keyword>
<dbReference type="EC" id="1.2.7.6" evidence="8"/>
<gene>
    <name evidence="8" type="ORF">MHHB_P0438</name>
</gene>
<dbReference type="SUPFAM" id="SSF48310">
    <property type="entry name" value="Aldehyde ferredoxin oxidoreductase, C-terminal domains"/>
    <property type="match status" value="1"/>
</dbReference>
<dbReference type="EMBL" id="BFAX01000002">
    <property type="protein sequence ID" value="GBF36208.1"/>
    <property type="molecule type" value="Genomic_DNA"/>
</dbReference>
<dbReference type="SMART" id="SM00790">
    <property type="entry name" value="AFOR_N"/>
    <property type="match status" value="1"/>
</dbReference>
<dbReference type="GO" id="GO:0043797">
    <property type="term" value="F:glyceraldehyde-3-phosphate dehydrogenase (ferredoxin) activity"/>
    <property type="evidence" value="ECO:0007669"/>
    <property type="project" value="UniProtKB-EC"/>
</dbReference>
<dbReference type="InterPro" id="IPR001203">
    <property type="entry name" value="OxRdtase_Ald_Fedxn_C"/>
</dbReference>
<organism evidence="8 9">
    <name type="scientific">Methanofervidicoccus abyssi</name>
    <dbReference type="NCBI Taxonomy" id="2082189"/>
    <lineage>
        <taxon>Archaea</taxon>
        <taxon>Methanobacteriati</taxon>
        <taxon>Methanobacteriota</taxon>
        <taxon>Methanomada group</taxon>
        <taxon>Methanococci</taxon>
        <taxon>Methanococcales</taxon>
        <taxon>Methanofervidicoccus</taxon>
    </lineage>
</organism>
<dbReference type="PANTHER" id="PTHR30038:SF7">
    <property type="entry name" value="TUNGSTEN-CONTAINING GLYCERALDEHYDE-3-PHOSPHATE:FERREDOXIN OXIDOREDUCTASE"/>
    <property type="match status" value="1"/>
</dbReference>
<dbReference type="AlphaFoldDB" id="A0A401HPM6"/>
<dbReference type="SUPFAM" id="SSF56228">
    <property type="entry name" value="Aldehyde ferredoxin oxidoreductase, N-terminal domain"/>
    <property type="match status" value="1"/>
</dbReference>
<evidence type="ECO:0000256" key="2">
    <source>
        <dbReference type="ARBA" id="ARBA00011032"/>
    </source>
</evidence>
<dbReference type="GO" id="GO:0009055">
    <property type="term" value="F:electron transfer activity"/>
    <property type="evidence" value="ECO:0007669"/>
    <property type="project" value="InterPro"/>
</dbReference>
<comment type="similarity">
    <text evidence="2">Belongs to the AOR/FOR family.</text>
</comment>
<evidence type="ECO:0000313" key="8">
    <source>
        <dbReference type="EMBL" id="GBF36208.1"/>
    </source>
</evidence>
<keyword evidence="9" id="KW-1185">Reference proteome</keyword>